<name>H1PPR3_9FUSO</name>
<evidence type="ECO:0000259" key="2">
    <source>
        <dbReference type="PROSITE" id="PS50983"/>
    </source>
</evidence>
<keyword evidence="1" id="KW-0175">Coiled coil</keyword>
<dbReference type="EMBL" id="AGWJ02000003">
    <property type="protein sequence ID" value="EHO83971.1"/>
    <property type="molecule type" value="Genomic_DNA"/>
</dbReference>
<dbReference type="Gene3D" id="3.40.50.1980">
    <property type="entry name" value="Nitrogenase molybdenum iron protein domain"/>
    <property type="match status" value="2"/>
</dbReference>
<dbReference type="PANTHER" id="PTHR30535">
    <property type="entry name" value="VITAMIN B12-BINDING PROTEIN"/>
    <property type="match status" value="1"/>
</dbReference>
<accession>H1PPR3</accession>
<evidence type="ECO:0000313" key="4">
    <source>
        <dbReference type="Proteomes" id="UP000003233"/>
    </source>
</evidence>
<feature type="coiled-coil region" evidence="1">
    <location>
        <begin position="133"/>
        <end position="163"/>
    </location>
</feature>
<sequence length="287" mass="33317">MIKKISIIIFFLFSVISFSKEYNRIASGSPAITEILYELGLKDKIIAMDKNSDVKELDEMKIPKISFYQMNTESIFSLKADLIILSTFNKADREDFIQFMKEKGTDVIYISDIKTVEDIYKCIMEIGEKTERKPEAEKVISKMEKEINEVREISKNIKNKKKVYFEISPFPSMYTFGKNVFMNEMLEIAGVENIFNDKSGWFIPSLEVIVARNPDIIFTSTYQVDDPVKEIIDRGNWNIIKAVREGKIYPISKEAVRPSIKIIEVIKKIAEISYPEYYKEIEKIAVD</sequence>
<dbReference type="InterPro" id="IPR050902">
    <property type="entry name" value="ABC_Transporter_SBP"/>
</dbReference>
<dbReference type="SUPFAM" id="SSF53807">
    <property type="entry name" value="Helical backbone' metal receptor"/>
    <property type="match status" value="1"/>
</dbReference>
<protein>
    <recommendedName>
        <fullName evidence="2">Fe/B12 periplasmic-binding domain-containing protein</fullName>
    </recommendedName>
</protein>
<evidence type="ECO:0000256" key="1">
    <source>
        <dbReference type="SAM" id="Coils"/>
    </source>
</evidence>
<reference evidence="3 4" key="1">
    <citation type="submission" date="2012-07" db="EMBL/GenBank/DDBJ databases">
        <title>The Genome Sequence of Fusobacterium ulcerans 12_1B.</title>
        <authorList>
            <consortium name="The Broad Institute Genome Sequencing Platform"/>
            <person name="Earl A."/>
            <person name="Ward D."/>
            <person name="Feldgarden M."/>
            <person name="Gevers D."/>
            <person name="Strauss J."/>
            <person name="Ambrose C.E."/>
            <person name="Allen-Vercoe E."/>
            <person name="Walker B."/>
            <person name="Young S.K."/>
            <person name="Zeng Q."/>
            <person name="Gargeya S."/>
            <person name="Fitzgerald M."/>
            <person name="Haas B."/>
            <person name="Abouelleil A."/>
            <person name="Alvarado L."/>
            <person name="Arachchi H.M."/>
            <person name="Berlin A.M."/>
            <person name="Chapman S.B."/>
            <person name="Goldberg J."/>
            <person name="Griggs A."/>
            <person name="Gujja S."/>
            <person name="Hansen M."/>
            <person name="Howarth C."/>
            <person name="Imamovic A."/>
            <person name="Larimer J."/>
            <person name="McCowen C."/>
            <person name="Montmayeur A."/>
            <person name="Murphy C."/>
            <person name="Neiman D."/>
            <person name="Pearson M."/>
            <person name="Priest M."/>
            <person name="Roberts A."/>
            <person name="Saif S."/>
            <person name="Shea T."/>
            <person name="Sisk P."/>
            <person name="Sykes S."/>
            <person name="Wortman J."/>
            <person name="Nusbaum C."/>
            <person name="Birren B."/>
        </authorList>
    </citation>
    <scope>NUCLEOTIDE SEQUENCE [LARGE SCALE GENOMIC DNA]</scope>
    <source>
        <strain evidence="3 4">12_1B</strain>
    </source>
</reference>
<dbReference type="BioCyc" id="FSP457404-HMP:GTSQ-407-MONOMER"/>
<dbReference type="InterPro" id="IPR002491">
    <property type="entry name" value="ABC_transptr_periplasmic_BD"/>
</dbReference>
<evidence type="ECO:0000313" key="3">
    <source>
        <dbReference type="EMBL" id="EHO83971.1"/>
    </source>
</evidence>
<gene>
    <name evidence="3" type="ORF">HMPREF0402_00406</name>
</gene>
<dbReference type="HOGENOM" id="CLU_038034_2_5_0"/>
<feature type="domain" description="Fe/B12 periplasmic-binding" evidence="2">
    <location>
        <begin position="24"/>
        <end position="277"/>
    </location>
</feature>
<comment type="caution">
    <text evidence="3">The sequence shown here is derived from an EMBL/GenBank/DDBJ whole genome shotgun (WGS) entry which is preliminary data.</text>
</comment>
<dbReference type="PATRIC" id="fig|457404.5.peg.850"/>
<dbReference type="RefSeq" id="WP_008695726.1">
    <property type="nucleotide sequence ID" value="NZ_KE161007.1"/>
</dbReference>
<dbReference type="AlphaFoldDB" id="H1PPR3"/>
<dbReference type="GO" id="GO:0071281">
    <property type="term" value="P:cellular response to iron ion"/>
    <property type="evidence" value="ECO:0007669"/>
    <property type="project" value="TreeGrafter"/>
</dbReference>
<dbReference type="Proteomes" id="UP000003233">
    <property type="component" value="Unassembled WGS sequence"/>
</dbReference>
<organism evidence="3 4">
    <name type="scientific">Fusobacterium ulcerans 12-1B</name>
    <dbReference type="NCBI Taxonomy" id="457404"/>
    <lineage>
        <taxon>Bacteria</taxon>
        <taxon>Fusobacteriati</taxon>
        <taxon>Fusobacteriota</taxon>
        <taxon>Fusobacteriia</taxon>
        <taxon>Fusobacteriales</taxon>
        <taxon>Fusobacteriaceae</taxon>
        <taxon>Fusobacterium</taxon>
    </lineage>
</organism>
<keyword evidence="4" id="KW-1185">Reference proteome</keyword>
<dbReference type="Pfam" id="PF01497">
    <property type="entry name" value="Peripla_BP_2"/>
    <property type="match status" value="1"/>
</dbReference>
<proteinExistence type="predicted"/>
<dbReference type="PANTHER" id="PTHR30535:SF34">
    <property type="entry name" value="MOLYBDATE-BINDING PROTEIN MOLA"/>
    <property type="match status" value="1"/>
</dbReference>
<dbReference type="PROSITE" id="PS50983">
    <property type="entry name" value="FE_B12_PBP"/>
    <property type="match status" value="1"/>
</dbReference>